<comment type="caution">
    <text evidence="2">The sequence shown here is derived from an EMBL/GenBank/DDBJ whole genome shotgun (WGS) entry which is preliminary data.</text>
</comment>
<evidence type="ECO:0000313" key="2">
    <source>
        <dbReference type="EMBL" id="RDB31851.1"/>
    </source>
</evidence>
<accession>A0A369KB71</accession>
<evidence type="ECO:0000256" key="1">
    <source>
        <dbReference type="SAM" id="MobiDB-lite"/>
    </source>
</evidence>
<dbReference type="Proteomes" id="UP000253816">
    <property type="component" value="Unassembled WGS sequence"/>
</dbReference>
<organism evidence="2 3">
    <name type="scientific">Candidatus Similichlamydia laticola</name>
    <dbReference type="NCBI Taxonomy" id="2170265"/>
    <lineage>
        <taxon>Bacteria</taxon>
        <taxon>Pseudomonadati</taxon>
        <taxon>Chlamydiota</taxon>
        <taxon>Chlamydiia</taxon>
        <taxon>Parachlamydiales</taxon>
        <taxon>Candidatus Parilichlamydiaceae</taxon>
        <taxon>Candidatus Similichlamydia</taxon>
    </lineage>
</organism>
<proteinExistence type="predicted"/>
<protein>
    <submittedName>
        <fullName evidence="2">Uncharacterized protein</fullName>
    </submittedName>
</protein>
<dbReference type="EMBL" id="QQBG01000004">
    <property type="protein sequence ID" value="RDB31851.1"/>
    <property type="molecule type" value="Genomic_DNA"/>
</dbReference>
<gene>
    <name evidence="2" type="ORF">HAT2_00031</name>
</gene>
<dbReference type="AlphaFoldDB" id="A0A369KB71"/>
<keyword evidence="3" id="KW-1185">Reference proteome</keyword>
<evidence type="ECO:0000313" key="3">
    <source>
        <dbReference type="Proteomes" id="UP000253816"/>
    </source>
</evidence>
<feature type="compositionally biased region" description="Polar residues" evidence="1">
    <location>
        <begin position="1"/>
        <end position="23"/>
    </location>
</feature>
<name>A0A369KB71_9BACT</name>
<reference evidence="2 3" key="1">
    <citation type="submission" date="2018-07" db="EMBL/GenBank/DDBJ databases">
        <title>Comparative genomics of the Candidatus Parilichlamydiaceae reveals evidence of convergent evolution and genome reduction in the phylum Chlamydiae.</title>
        <authorList>
            <person name="Taylor-Brown A."/>
            <person name="Polkinghorne A."/>
        </authorList>
    </citation>
    <scope>NUCLEOTIDE SEQUENCE [LARGE SCALE GENOMIC DNA]</scope>
    <source>
        <strain evidence="2 3">Hat2</strain>
    </source>
</reference>
<feature type="region of interest" description="Disordered" evidence="1">
    <location>
        <begin position="1"/>
        <end position="32"/>
    </location>
</feature>
<sequence>MCHSPSSLRGTCPLNKSSASESVAQKGKKAHSSNLPLITWSALNAERQL</sequence>